<protein>
    <submittedName>
        <fullName evidence="2">KAP family P-loop domain-containing protein</fullName>
    </submittedName>
</protein>
<dbReference type="EMBL" id="FSRQ01000002">
    <property type="protein sequence ID" value="SIO19032.1"/>
    <property type="molecule type" value="Genomic_DNA"/>
</dbReference>
<name>A0A1N6HGZ4_9FLAO</name>
<dbReference type="PANTHER" id="PTHR22674">
    <property type="entry name" value="NTPASE, KAP FAMILY P-LOOP DOMAIN-CONTAINING 1"/>
    <property type="match status" value="1"/>
</dbReference>
<dbReference type="RefSeq" id="WP_074230639.1">
    <property type="nucleotide sequence ID" value="NZ_FSRQ01000002.1"/>
</dbReference>
<dbReference type="SUPFAM" id="SSF52540">
    <property type="entry name" value="P-loop containing nucleoside triphosphate hydrolases"/>
    <property type="match status" value="1"/>
</dbReference>
<accession>A0A1N6HGZ4</accession>
<dbReference type="STRING" id="59733.SAMN05421769_2507"/>
<dbReference type="InterPro" id="IPR011646">
    <property type="entry name" value="KAP_P-loop"/>
</dbReference>
<dbReference type="AlphaFoldDB" id="A0A1N6HGZ4"/>
<dbReference type="InterPro" id="IPR052754">
    <property type="entry name" value="NTPase_KAP_P-loop"/>
</dbReference>
<gene>
    <name evidence="2" type="ORF">SAMN05421769_2507</name>
</gene>
<dbReference type="Gene3D" id="3.40.50.300">
    <property type="entry name" value="P-loop containing nucleotide triphosphate hydrolases"/>
    <property type="match status" value="1"/>
</dbReference>
<keyword evidence="3" id="KW-1185">Reference proteome</keyword>
<evidence type="ECO:0000313" key="2">
    <source>
        <dbReference type="EMBL" id="SIO19032.1"/>
    </source>
</evidence>
<dbReference type="Pfam" id="PF07693">
    <property type="entry name" value="KAP_NTPase"/>
    <property type="match status" value="1"/>
</dbReference>
<dbReference type="PANTHER" id="PTHR22674:SF6">
    <property type="entry name" value="NTPASE KAP FAMILY P-LOOP DOMAIN-CONTAINING PROTEIN 1"/>
    <property type="match status" value="1"/>
</dbReference>
<evidence type="ECO:0000259" key="1">
    <source>
        <dbReference type="Pfam" id="PF07693"/>
    </source>
</evidence>
<dbReference type="OrthoDB" id="88903at2"/>
<dbReference type="InterPro" id="IPR027417">
    <property type="entry name" value="P-loop_NTPase"/>
</dbReference>
<sequence>MWNDNESLSDYIDYSYLMKAVTTIIDKDNLLPCSIGIYGDWGSGKSSLMKMIEKKYENDENILVIKFNGWLFEGYEDAKSVLMGRIVDEIINKRTFSEKAIKYAAKLLKRIDWIKVAGSSLKYGMSFLTLGPVGLAGVSLADAMGKMSDGDYEKYIKERQGKEIEDSDESLRNNIQEFHKNFESLIDETKIDKIIVFIDDLDRCSPDTIIGTLEAIKLFLFTKKTAFVIGADERLIKYAVKRRFPELAGENLEIGRDYLEKLIQYPIRIPPLNKIELTTYVNLLFSQLYSVDTDDFEQRRNEVIKAKSTNGFDFALDQNNISDFFHTGNNEFEDAIALCSQIVPVLSTGLNGNPRQAKRFLNTLLIRISMASAKGIDLKKRVLAKLMLLEYFKPETFTDFHDIQAGNNGAIALIDKLETTTYGQENTEPKNISEGEEASSEEKILLEDNWIVEWIKSEPKLGKENLQPYFYFSRDKLTISAVNFQRMTPKAQETIRRLIGDSEIARKSAIKSLSTLSSSEAASVFEALTEKVKQEENINDSKAFKALFYLCEEKSDLKSQAITFLTKYPDHKLPLIAITFTERLLKTSNPEALNHLFNIWSKSANENFAKIVRKKIK</sequence>
<feature type="domain" description="KAP NTPase" evidence="1">
    <location>
        <begin position="19"/>
        <end position="367"/>
    </location>
</feature>
<organism evidence="2 3">
    <name type="scientific">Chryseobacterium scophthalmum</name>
    <dbReference type="NCBI Taxonomy" id="59733"/>
    <lineage>
        <taxon>Bacteria</taxon>
        <taxon>Pseudomonadati</taxon>
        <taxon>Bacteroidota</taxon>
        <taxon>Flavobacteriia</taxon>
        <taxon>Flavobacteriales</taxon>
        <taxon>Weeksellaceae</taxon>
        <taxon>Chryseobacterium group</taxon>
        <taxon>Chryseobacterium</taxon>
    </lineage>
</organism>
<dbReference type="Proteomes" id="UP000184782">
    <property type="component" value="Unassembled WGS sequence"/>
</dbReference>
<proteinExistence type="predicted"/>
<reference evidence="3" key="1">
    <citation type="submission" date="2016-12" db="EMBL/GenBank/DDBJ databases">
        <authorList>
            <person name="Varghese N."/>
            <person name="Submissions S."/>
        </authorList>
    </citation>
    <scope>NUCLEOTIDE SEQUENCE [LARGE SCALE GENOMIC DNA]</scope>
    <source>
        <strain evidence="3">DSM 16779</strain>
    </source>
</reference>
<evidence type="ECO:0000313" key="3">
    <source>
        <dbReference type="Proteomes" id="UP000184782"/>
    </source>
</evidence>